<feature type="region of interest" description="Disordered" evidence="1">
    <location>
        <begin position="1"/>
        <end position="113"/>
    </location>
</feature>
<organism evidence="4">
    <name type="scientific">Anisakis simplex</name>
    <name type="common">Herring worm</name>
    <dbReference type="NCBI Taxonomy" id="6269"/>
    <lineage>
        <taxon>Eukaryota</taxon>
        <taxon>Metazoa</taxon>
        <taxon>Ecdysozoa</taxon>
        <taxon>Nematoda</taxon>
        <taxon>Chromadorea</taxon>
        <taxon>Rhabditida</taxon>
        <taxon>Spirurina</taxon>
        <taxon>Ascaridomorpha</taxon>
        <taxon>Ascaridoidea</taxon>
        <taxon>Anisakidae</taxon>
        <taxon>Anisakis</taxon>
        <taxon>Anisakis simplex complex</taxon>
    </lineage>
</organism>
<dbReference type="EMBL" id="UYRR01031434">
    <property type="protein sequence ID" value="VDK50040.1"/>
    <property type="molecule type" value="Genomic_DNA"/>
</dbReference>
<reference evidence="2 3" key="2">
    <citation type="submission" date="2018-11" db="EMBL/GenBank/DDBJ databases">
        <authorList>
            <consortium name="Pathogen Informatics"/>
        </authorList>
    </citation>
    <scope>NUCLEOTIDE SEQUENCE [LARGE SCALE GENOMIC DNA]</scope>
</reference>
<dbReference type="AlphaFoldDB" id="A0A0M3K025"/>
<dbReference type="WBParaSite" id="ASIM_0001414801-mRNA-1">
    <property type="protein sequence ID" value="ASIM_0001414801-mRNA-1"/>
    <property type="gene ID" value="ASIM_0001414801"/>
</dbReference>
<feature type="compositionally biased region" description="Acidic residues" evidence="1">
    <location>
        <begin position="41"/>
        <end position="51"/>
    </location>
</feature>
<sequence length="292" mass="33452">MDRWRVPLPVEELERGERRPSPGPVEEGPAEPIPQPGEFFMWEEEEEEEEIINNNNEEPNNEINQQPNDDSNMAQPEEGPAQPRYFLRRPHTPRQPKRQQEPQPFRPHNIESLRPEHQAELTAPETEAYHISDDQLIWCRLAGCARPSQPFKTVRAWKIHVQRAACHRGGNLCTSCGYNVALPPSAHLSAADVKTLMDAHKAERCVGVTKKALVARKIAAERLMILGRDNSHIAIPEEDADEVQVVSNPRKRHLASEAAWRAEQCCLYLKRFKADHPDLMEQIGMDHQLYIE</sequence>
<evidence type="ECO:0000313" key="4">
    <source>
        <dbReference type="WBParaSite" id="ASIM_0001414801-mRNA-1"/>
    </source>
</evidence>
<evidence type="ECO:0000313" key="3">
    <source>
        <dbReference type="Proteomes" id="UP000267096"/>
    </source>
</evidence>
<keyword evidence="3" id="KW-1185">Reference proteome</keyword>
<reference evidence="4" key="1">
    <citation type="submission" date="2017-02" db="UniProtKB">
        <authorList>
            <consortium name="WormBaseParasite"/>
        </authorList>
    </citation>
    <scope>IDENTIFICATION</scope>
</reference>
<accession>A0A0M3K025</accession>
<dbReference type="Proteomes" id="UP000267096">
    <property type="component" value="Unassembled WGS sequence"/>
</dbReference>
<name>A0A0M3K025_ANISI</name>
<proteinExistence type="predicted"/>
<feature type="compositionally biased region" description="Basic residues" evidence="1">
    <location>
        <begin position="86"/>
        <end position="97"/>
    </location>
</feature>
<protein>
    <submittedName>
        <fullName evidence="2 4">Uncharacterized protein</fullName>
    </submittedName>
</protein>
<feature type="compositionally biased region" description="Low complexity" evidence="1">
    <location>
        <begin position="52"/>
        <end position="68"/>
    </location>
</feature>
<evidence type="ECO:0000313" key="2">
    <source>
        <dbReference type="EMBL" id="VDK50040.1"/>
    </source>
</evidence>
<evidence type="ECO:0000256" key="1">
    <source>
        <dbReference type="SAM" id="MobiDB-lite"/>
    </source>
</evidence>
<gene>
    <name evidence="2" type="ORF">ASIM_LOCUS13576</name>
</gene>